<dbReference type="AlphaFoldDB" id="A0A9W6GEK7"/>
<dbReference type="Proteomes" id="UP001144297">
    <property type="component" value="Unassembled WGS sequence"/>
</dbReference>
<proteinExistence type="predicted"/>
<sequence>MGIVSTKIIFYATDEANSERRKGKAKKSLPFRIINLCDIISKKIPGGGEMAGRFRKIVNRTMIEVKKGEERFENLQLIHRWCFGGKIERFKEDDVIYLKCAKCGEYLGMITSEQSDKFVKTSKDGEERQIWVDDNFYLTII</sequence>
<reference evidence="1" key="1">
    <citation type="submission" date="2022-12" db="EMBL/GenBank/DDBJ databases">
        <title>Reference genome sequencing for broad-spectrum identification of bacterial and archaeal isolates by mass spectrometry.</title>
        <authorList>
            <person name="Sekiguchi Y."/>
            <person name="Tourlousse D.M."/>
        </authorList>
    </citation>
    <scope>NUCLEOTIDE SEQUENCE</scope>
    <source>
        <strain evidence="1">TSL-P1</strain>
    </source>
</reference>
<keyword evidence="2" id="KW-1185">Reference proteome</keyword>
<dbReference type="EMBL" id="BSDX01000001">
    <property type="protein sequence ID" value="GLI52451.1"/>
    <property type="molecule type" value="Genomic_DNA"/>
</dbReference>
<gene>
    <name evidence="1" type="ORF">TISLANDTSLP1_01440</name>
</gene>
<protein>
    <submittedName>
        <fullName evidence="1">Uncharacterized protein</fullName>
    </submittedName>
</protein>
<evidence type="ECO:0000313" key="2">
    <source>
        <dbReference type="Proteomes" id="UP001144297"/>
    </source>
</evidence>
<accession>A0A9W6GEK7</accession>
<comment type="caution">
    <text evidence="1">The sequence shown here is derived from an EMBL/GenBank/DDBJ whole genome shotgun (WGS) entry which is preliminary data.</text>
</comment>
<organism evidence="1 2">
    <name type="scientific">Thermodesulfovibrio yellowstonii</name>
    <dbReference type="NCBI Taxonomy" id="28262"/>
    <lineage>
        <taxon>Bacteria</taxon>
        <taxon>Pseudomonadati</taxon>
        <taxon>Nitrospirota</taxon>
        <taxon>Thermodesulfovibrionia</taxon>
        <taxon>Thermodesulfovibrionales</taxon>
        <taxon>Thermodesulfovibrionaceae</taxon>
        <taxon>Thermodesulfovibrio</taxon>
    </lineage>
</organism>
<name>A0A9W6GEK7_9BACT</name>
<evidence type="ECO:0000313" key="1">
    <source>
        <dbReference type="EMBL" id="GLI52451.1"/>
    </source>
</evidence>